<dbReference type="HOGENOM" id="CLU_1678977_0_0_1"/>
<evidence type="ECO:0000313" key="1">
    <source>
        <dbReference type="EMBL" id="KIM63883.1"/>
    </source>
</evidence>
<sequence length="157" mass="17541">MSAANVTTHTGSTYVYVLEPTVIVSLCVADAGGQCHGGLMTTTMRDDSGDVLNHRLVVRDHANDCHTKQDSYWRQRALPHESLIFVLQYQNHCYSWYISLTAFYKLFRVAFRRLKSLAPDALAAPCRLHRHSPGHIRKTGLLSSGDSCLENTHGSKP</sequence>
<accession>A0A0C2ZQN1</accession>
<dbReference type="Proteomes" id="UP000053989">
    <property type="component" value="Unassembled WGS sequence"/>
</dbReference>
<dbReference type="EMBL" id="KN822031">
    <property type="protein sequence ID" value="KIM63883.1"/>
    <property type="molecule type" value="Genomic_DNA"/>
</dbReference>
<keyword evidence="2" id="KW-1185">Reference proteome</keyword>
<evidence type="ECO:0000313" key="2">
    <source>
        <dbReference type="Proteomes" id="UP000053989"/>
    </source>
</evidence>
<reference evidence="2" key="2">
    <citation type="submission" date="2015-01" db="EMBL/GenBank/DDBJ databases">
        <title>Evolutionary Origins and Diversification of the Mycorrhizal Mutualists.</title>
        <authorList>
            <consortium name="DOE Joint Genome Institute"/>
            <consortium name="Mycorrhizal Genomics Consortium"/>
            <person name="Kohler A."/>
            <person name="Kuo A."/>
            <person name="Nagy L.G."/>
            <person name="Floudas D."/>
            <person name="Copeland A."/>
            <person name="Barry K.W."/>
            <person name="Cichocki N."/>
            <person name="Veneault-Fourrey C."/>
            <person name="LaButti K."/>
            <person name="Lindquist E.A."/>
            <person name="Lipzen A."/>
            <person name="Lundell T."/>
            <person name="Morin E."/>
            <person name="Murat C."/>
            <person name="Riley R."/>
            <person name="Ohm R."/>
            <person name="Sun H."/>
            <person name="Tunlid A."/>
            <person name="Henrissat B."/>
            <person name="Grigoriev I.V."/>
            <person name="Hibbett D.S."/>
            <person name="Martin F."/>
        </authorList>
    </citation>
    <scope>NUCLEOTIDE SEQUENCE [LARGE SCALE GENOMIC DNA]</scope>
    <source>
        <strain evidence="2">Foug A</strain>
    </source>
</reference>
<dbReference type="InParanoid" id="A0A0C2ZQN1"/>
<proteinExistence type="predicted"/>
<protein>
    <submittedName>
        <fullName evidence="1">Uncharacterized protein</fullName>
    </submittedName>
</protein>
<gene>
    <name evidence="1" type="ORF">SCLCIDRAFT_671104</name>
</gene>
<name>A0A0C2ZQN1_9AGAM</name>
<organism evidence="1 2">
    <name type="scientific">Scleroderma citrinum Foug A</name>
    <dbReference type="NCBI Taxonomy" id="1036808"/>
    <lineage>
        <taxon>Eukaryota</taxon>
        <taxon>Fungi</taxon>
        <taxon>Dikarya</taxon>
        <taxon>Basidiomycota</taxon>
        <taxon>Agaricomycotina</taxon>
        <taxon>Agaricomycetes</taxon>
        <taxon>Agaricomycetidae</taxon>
        <taxon>Boletales</taxon>
        <taxon>Sclerodermatineae</taxon>
        <taxon>Sclerodermataceae</taxon>
        <taxon>Scleroderma</taxon>
    </lineage>
</organism>
<dbReference type="AlphaFoldDB" id="A0A0C2ZQN1"/>
<reference evidence="1 2" key="1">
    <citation type="submission" date="2014-04" db="EMBL/GenBank/DDBJ databases">
        <authorList>
            <consortium name="DOE Joint Genome Institute"/>
            <person name="Kuo A."/>
            <person name="Kohler A."/>
            <person name="Nagy L.G."/>
            <person name="Floudas D."/>
            <person name="Copeland A."/>
            <person name="Barry K.W."/>
            <person name="Cichocki N."/>
            <person name="Veneault-Fourrey C."/>
            <person name="LaButti K."/>
            <person name="Lindquist E.A."/>
            <person name="Lipzen A."/>
            <person name="Lundell T."/>
            <person name="Morin E."/>
            <person name="Murat C."/>
            <person name="Sun H."/>
            <person name="Tunlid A."/>
            <person name="Henrissat B."/>
            <person name="Grigoriev I.V."/>
            <person name="Hibbett D.S."/>
            <person name="Martin F."/>
            <person name="Nordberg H.P."/>
            <person name="Cantor M.N."/>
            <person name="Hua S.X."/>
        </authorList>
    </citation>
    <scope>NUCLEOTIDE SEQUENCE [LARGE SCALE GENOMIC DNA]</scope>
    <source>
        <strain evidence="1 2">Foug A</strain>
    </source>
</reference>